<evidence type="ECO:0000256" key="1">
    <source>
        <dbReference type="SAM" id="Phobius"/>
    </source>
</evidence>
<dbReference type="Pfam" id="PF03729">
    <property type="entry name" value="DUF308"/>
    <property type="match status" value="2"/>
</dbReference>
<dbReference type="RefSeq" id="WP_154433055.1">
    <property type="nucleotide sequence ID" value="NZ_JBQHQP010000024.1"/>
</dbReference>
<feature type="transmembrane region" description="Helical" evidence="1">
    <location>
        <begin position="121"/>
        <end position="141"/>
    </location>
</feature>
<name>A0A7X2TMF5_9FIRM</name>
<keyword evidence="1" id="KW-1133">Transmembrane helix</keyword>
<evidence type="ECO:0000313" key="3">
    <source>
        <dbReference type="Proteomes" id="UP000440513"/>
    </source>
</evidence>
<dbReference type="InterPro" id="IPR005325">
    <property type="entry name" value="DUF308_memb"/>
</dbReference>
<dbReference type="PROSITE" id="PS51257">
    <property type="entry name" value="PROKAR_LIPOPROTEIN"/>
    <property type="match status" value="1"/>
</dbReference>
<reference evidence="2 3" key="1">
    <citation type="submission" date="2019-08" db="EMBL/GenBank/DDBJ databases">
        <title>In-depth cultivation of the pig gut microbiome towards novel bacterial diversity and tailored functional studies.</title>
        <authorList>
            <person name="Wylensek D."/>
            <person name="Hitch T.C.A."/>
            <person name="Clavel T."/>
        </authorList>
    </citation>
    <scope>NUCLEOTIDE SEQUENCE [LARGE SCALE GENOMIC DNA]</scope>
    <source>
        <strain evidence="2 3">BSM-380-WT-5A</strain>
    </source>
</reference>
<accession>A0A7X2TMF5</accession>
<gene>
    <name evidence="2" type="ORF">FYJ57_13525</name>
</gene>
<feature type="transmembrane region" description="Helical" evidence="1">
    <location>
        <begin position="147"/>
        <end position="167"/>
    </location>
</feature>
<dbReference type="PANTHER" id="PTHR34989">
    <property type="entry name" value="PROTEIN HDED"/>
    <property type="match status" value="1"/>
</dbReference>
<keyword evidence="1" id="KW-0472">Membrane</keyword>
<protein>
    <recommendedName>
        <fullName evidence="4">Acid-resistance membrane protein</fullName>
    </recommendedName>
</protein>
<sequence>MSKTTSRVLWILAGIFLIITGIGCLRNPGKILYGLPIIFGVAMMFSGIIDIVIFAAGHDYMAGSGWFLADGILTVLMSLFILGNGWFTAMTISFILGMWLIFSGITKLVNSFDLQKLGVKGWGWFTVLGILLTVIGFLSFTHPFASIAAMAWVIGFFLILQGIVSVMRGCFSNRFWM</sequence>
<dbReference type="GO" id="GO:0005886">
    <property type="term" value="C:plasma membrane"/>
    <property type="evidence" value="ECO:0007669"/>
    <property type="project" value="TreeGrafter"/>
</dbReference>
<feature type="transmembrane region" description="Helical" evidence="1">
    <location>
        <begin position="89"/>
        <end position="109"/>
    </location>
</feature>
<dbReference type="AlphaFoldDB" id="A0A7X2TMF5"/>
<evidence type="ECO:0008006" key="4">
    <source>
        <dbReference type="Google" id="ProtNLM"/>
    </source>
</evidence>
<keyword evidence="3" id="KW-1185">Reference proteome</keyword>
<proteinExistence type="predicted"/>
<dbReference type="InterPro" id="IPR052712">
    <property type="entry name" value="Acid_resist_chaperone_HdeD"/>
</dbReference>
<dbReference type="EMBL" id="VUMS01000037">
    <property type="protein sequence ID" value="MST67704.1"/>
    <property type="molecule type" value="Genomic_DNA"/>
</dbReference>
<dbReference type="PANTHER" id="PTHR34989:SF1">
    <property type="entry name" value="PROTEIN HDED"/>
    <property type="match status" value="1"/>
</dbReference>
<keyword evidence="1" id="KW-0812">Transmembrane</keyword>
<feature type="transmembrane region" description="Helical" evidence="1">
    <location>
        <begin position="65"/>
        <end position="83"/>
    </location>
</feature>
<dbReference type="Proteomes" id="UP000440513">
    <property type="component" value="Unassembled WGS sequence"/>
</dbReference>
<organism evidence="2 3">
    <name type="scientific">Oliverpabstia intestinalis</name>
    <dbReference type="NCBI Taxonomy" id="2606633"/>
    <lineage>
        <taxon>Bacteria</taxon>
        <taxon>Bacillati</taxon>
        <taxon>Bacillota</taxon>
        <taxon>Clostridia</taxon>
        <taxon>Lachnospirales</taxon>
        <taxon>Lachnospiraceae</taxon>
        <taxon>Oliverpabstia</taxon>
    </lineage>
</organism>
<comment type="caution">
    <text evidence="2">The sequence shown here is derived from an EMBL/GenBank/DDBJ whole genome shotgun (WGS) entry which is preliminary data.</text>
</comment>
<feature type="transmembrane region" description="Helical" evidence="1">
    <location>
        <begin position="7"/>
        <end position="25"/>
    </location>
</feature>
<feature type="transmembrane region" description="Helical" evidence="1">
    <location>
        <begin position="31"/>
        <end position="53"/>
    </location>
</feature>
<evidence type="ECO:0000313" key="2">
    <source>
        <dbReference type="EMBL" id="MST67704.1"/>
    </source>
</evidence>